<evidence type="ECO:0000313" key="1">
    <source>
        <dbReference type="EMBL" id="KYO57816.1"/>
    </source>
</evidence>
<evidence type="ECO:0000313" key="2">
    <source>
        <dbReference type="Proteomes" id="UP000075787"/>
    </source>
</evidence>
<organism evidence="1 2">
    <name type="scientific">Tistrella mobilis</name>
    <dbReference type="NCBI Taxonomy" id="171437"/>
    <lineage>
        <taxon>Bacteria</taxon>
        <taxon>Pseudomonadati</taxon>
        <taxon>Pseudomonadota</taxon>
        <taxon>Alphaproteobacteria</taxon>
        <taxon>Geminicoccales</taxon>
        <taxon>Geminicoccaceae</taxon>
        <taxon>Tistrella</taxon>
    </lineage>
</organism>
<gene>
    <name evidence="1" type="ORF">AUP44_01805</name>
</gene>
<dbReference type="GeneID" id="97241538"/>
<dbReference type="SUPFAM" id="SSF88713">
    <property type="entry name" value="Glycoside hydrolase/deacetylase"/>
    <property type="match status" value="1"/>
</dbReference>
<reference evidence="1 2" key="1">
    <citation type="submission" date="2015-12" db="EMBL/GenBank/DDBJ databases">
        <title>Genome sequence of Tistrella mobilis MCCC 1A02139.</title>
        <authorList>
            <person name="Lu L."/>
            <person name="Lai Q."/>
            <person name="Shao Z."/>
            <person name="Qian P."/>
        </authorList>
    </citation>
    <scope>NUCLEOTIDE SEQUENCE [LARGE SCALE GENOMIC DNA]</scope>
    <source>
        <strain evidence="1 2">MCCC 1A02139</strain>
    </source>
</reference>
<proteinExistence type="predicted"/>
<sequence length="256" mass="27308">MAADPWADLTAELDAWAAAGRAASFWWRDDDVTAPSPALDRLLGRAEACGVPLALAVIPATAGPALGDRLAAAPAGIRVLVHGWSHGNHARPDKKKSELACGRPMAEMTADLARGRTRLDELFGPRLLPVLTPPWNRLPAPLIRELPAIGINGLSRFKPRKTRAPAPGVVEVNTHIDPIDWHGGRGFTGEVAVLGAIAAHLAARRTGRADPTEPTGLLTHHLVHDQALDGFLDRLMAHFAAHPAVIWPDLQTVFAA</sequence>
<dbReference type="Gene3D" id="3.20.20.370">
    <property type="entry name" value="Glycoside hydrolase/deacetylase"/>
    <property type="match status" value="1"/>
</dbReference>
<accession>A0A162M1U5</accession>
<dbReference type="InterPro" id="IPR049591">
    <property type="entry name" value="CE4_u4-like"/>
</dbReference>
<protein>
    <recommendedName>
        <fullName evidence="3">Polysaccharide deacetylase</fullName>
    </recommendedName>
</protein>
<dbReference type="Proteomes" id="UP000075787">
    <property type="component" value="Unassembled WGS sequence"/>
</dbReference>
<comment type="caution">
    <text evidence="1">The sequence shown here is derived from an EMBL/GenBank/DDBJ whole genome shotgun (WGS) entry which is preliminary data.</text>
</comment>
<dbReference type="AlphaFoldDB" id="A0A162M1U5"/>
<dbReference type="OrthoDB" id="6086702at2"/>
<dbReference type="EMBL" id="LPZR01000002">
    <property type="protein sequence ID" value="KYO57816.1"/>
    <property type="molecule type" value="Genomic_DNA"/>
</dbReference>
<dbReference type="CDD" id="cd10928">
    <property type="entry name" value="CE4_u4"/>
    <property type="match status" value="1"/>
</dbReference>
<name>A0A162M1U5_9PROT</name>
<dbReference type="RefSeq" id="WP_062761056.1">
    <property type="nucleotide sequence ID" value="NZ_CP121045.1"/>
</dbReference>
<evidence type="ECO:0008006" key="3">
    <source>
        <dbReference type="Google" id="ProtNLM"/>
    </source>
</evidence>
<dbReference type="InterPro" id="IPR011330">
    <property type="entry name" value="Glyco_hydro/deAcase_b/a-brl"/>
</dbReference>
<dbReference type="GO" id="GO:0005975">
    <property type="term" value="P:carbohydrate metabolic process"/>
    <property type="evidence" value="ECO:0007669"/>
    <property type="project" value="InterPro"/>
</dbReference>